<keyword evidence="4 7" id="KW-1133">Transmembrane helix</keyword>
<evidence type="ECO:0000256" key="1">
    <source>
        <dbReference type="ARBA" id="ARBA00004141"/>
    </source>
</evidence>
<organism evidence="8 9">
    <name type="scientific">Cryptosporangium minutisporangium</name>
    <dbReference type="NCBI Taxonomy" id="113569"/>
    <lineage>
        <taxon>Bacteria</taxon>
        <taxon>Bacillati</taxon>
        <taxon>Actinomycetota</taxon>
        <taxon>Actinomycetes</taxon>
        <taxon>Cryptosporangiales</taxon>
        <taxon>Cryptosporangiaceae</taxon>
        <taxon>Cryptosporangium</taxon>
    </lineage>
</organism>
<dbReference type="Proteomes" id="UP001501676">
    <property type="component" value="Unassembled WGS sequence"/>
</dbReference>
<feature type="transmembrane region" description="Helical" evidence="7">
    <location>
        <begin position="78"/>
        <end position="96"/>
    </location>
</feature>
<feature type="transmembrane region" description="Helical" evidence="7">
    <location>
        <begin position="103"/>
        <end position="125"/>
    </location>
</feature>
<comment type="caution">
    <text evidence="8">The sequence shown here is derived from an EMBL/GenBank/DDBJ whole genome shotgun (WGS) entry which is preliminary data.</text>
</comment>
<dbReference type="InterPro" id="IPR022369">
    <property type="entry name" value="Integral_membrane_TerC_rswitch"/>
</dbReference>
<name>A0ABP6T398_9ACTN</name>
<dbReference type="Pfam" id="PF03741">
    <property type="entry name" value="TerC"/>
    <property type="match status" value="1"/>
</dbReference>
<evidence type="ECO:0000256" key="5">
    <source>
        <dbReference type="ARBA" id="ARBA00023136"/>
    </source>
</evidence>
<reference evidence="9" key="1">
    <citation type="journal article" date="2019" name="Int. J. Syst. Evol. Microbiol.">
        <title>The Global Catalogue of Microorganisms (GCM) 10K type strain sequencing project: providing services to taxonomists for standard genome sequencing and annotation.</title>
        <authorList>
            <consortium name="The Broad Institute Genomics Platform"/>
            <consortium name="The Broad Institute Genome Sequencing Center for Infectious Disease"/>
            <person name="Wu L."/>
            <person name="Ma J."/>
        </authorList>
    </citation>
    <scope>NUCLEOTIDE SEQUENCE [LARGE SCALE GENOMIC DNA]</scope>
    <source>
        <strain evidence="9">JCM 9458</strain>
    </source>
</reference>
<feature type="transmembrane region" description="Helical" evidence="7">
    <location>
        <begin position="6"/>
        <end position="26"/>
    </location>
</feature>
<evidence type="ECO:0000256" key="4">
    <source>
        <dbReference type="ARBA" id="ARBA00022989"/>
    </source>
</evidence>
<keyword evidence="3 7" id="KW-0812">Transmembrane</keyword>
<gene>
    <name evidence="8" type="ORF">GCM10020369_45890</name>
</gene>
<protein>
    <submittedName>
        <fullName evidence="8">TerC family protein</fullName>
    </submittedName>
</protein>
<evidence type="ECO:0000313" key="9">
    <source>
        <dbReference type="Proteomes" id="UP001501676"/>
    </source>
</evidence>
<dbReference type="PANTHER" id="PTHR30238:SF0">
    <property type="entry name" value="THYLAKOID MEMBRANE PROTEIN TERC, CHLOROPLASTIC"/>
    <property type="match status" value="1"/>
</dbReference>
<proteinExistence type="inferred from homology"/>
<sequence>MGVTATGWALTIGVILALLALDLVLGTVRPHAVGFREATAWSVFYILVAVVFGVVLAGQYGWGYGAEYFAGYIVEKSLSVDNLFVFVIIMSTFAVPREHQHKVLTFGIIAALVLRAIFIAVGAALLQLFSFMFLIFGLILLWTAVQLFRHRAEDPDIENNALVRNARRILPVTDDYIDGRLLARVDGRRVVTPLFLVLIAIGGTDILFALDSIPAVFGVTDEAYLVFVANAFALLGLRALFFLVTGLLDRLVYLSAGLALILAFIGVKLVLHWAHGLSDAVPEIPTPLSLVVILGILAITTVASLLKTRRDPAAKAHAGVVLGSPSHGASPPAGDERPRGRHRSS</sequence>
<feature type="transmembrane region" description="Helical" evidence="7">
    <location>
        <begin position="223"/>
        <end position="244"/>
    </location>
</feature>
<evidence type="ECO:0000256" key="3">
    <source>
        <dbReference type="ARBA" id="ARBA00022692"/>
    </source>
</evidence>
<feature type="transmembrane region" description="Helical" evidence="7">
    <location>
        <begin position="286"/>
        <end position="306"/>
    </location>
</feature>
<dbReference type="PANTHER" id="PTHR30238">
    <property type="entry name" value="MEMBRANE BOUND PREDICTED REDOX MODULATOR"/>
    <property type="match status" value="1"/>
</dbReference>
<dbReference type="EMBL" id="BAAAYN010000029">
    <property type="protein sequence ID" value="GAA3390745.1"/>
    <property type="molecule type" value="Genomic_DNA"/>
</dbReference>
<dbReference type="NCBIfam" id="TIGR03718">
    <property type="entry name" value="R_switched_Alx"/>
    <property type="match status" value="1"/>
</dbReference>
<feature type="transmembrane region" description="Helical" evidence="7">
    <location>
        <begin position="38"/>
        <end position="58"/>
    </location>
</feature>
<keyword evidence="5 7" id="KW-0472">Membrane</keyword>
<comment type="subcellular location">
    <subcellularLocation>
        <location evidence="1">Membrane</location>
        <topology evidence="1">Multi-pass membrane protein</topology>
    </subcellularLocation>
</comment>
<dbReference type="InterPro" id="IPR005496">
    <property type="entry name" value="Integral_membrane_TerC"/>
</dbReference>
<feature type="transmembrane region" description="Helical" evidence="7">
    <location>
        <begin position="131"/>
        <end position="148"/>
    </location>
</feature>
<evidence type="ECO:0000256" key="2">
    <source>
        <dbReference type="ARBA" id="ARBA00007511"/>
    </source>
</evidence>
<keyword evidence="9" id="KW-1185">Reference proteome</keyword>
<feature type="transmembrane region" description="Helical" evidence="7">
    <location>
        <begin position="251"/>
        <end position="274"/>
    </location>
</feature>
<dbReference type="RefSeq" id="WP_345730237.1">
    <property type="nucleotide sequence ID" value="NZ_BAAAYN010000029.1"/>
</dbReference>
<feature type="region of interest" description="Disordered" evidence="6">
    <location>
        <begin position="320"/>
        <end position="345"/>
    </location>
</feature>
<accession>A0ABP6T398</accession>
<evidence type="ECO:0000256" key="6">
    <source>
        <dbReference type="SAM" id="MobiDB-lite"/>
    </source>
</evidence>
<evidence type="ECO:0000256" key="7">
    <source>
        <dbReference type="SAM" id="Phobius"/>
    </source>
</evidence>
<comment type="similarity">
    <text evidence="2">Belongs to the TerC family.</text>
</comment>
<feature type="transmembrane region" description="Helical" evidence="7">
    <location>
        <begin position="194"/>
        <end position="217"/>
    </location>
</feature>
<evidence type="ECO:0000313" key="8">
    <source>
        <dbReference type="EMBL" id="GAA3390745.1"/>
    </source>
</evidence>